<evidence type="ECO:0000313" key="1">
    <source>
        <dbReference type="EMBL" id="KAF0484408.1"/>
    </source>
</evidence>
<dbReference type="EMBL" id="WTPW01000732">
    <property type="protein sequence ID" value="KAF0484408.1"/>
    <property type="molecule type" value="Genomic_DNA"/>
</dbReference>
<evidence type="ECO:0000313" key="2">
    <source>
        <dbReference type="Proteomes" id="UP000439903"/>
    </source>
</evidence>
<keyword evidence="2" id="KW-1185">Reference proteome</keyword>
<sequence>MYLLGSQNQSIKACILTSMTESSYRELQELLENEREILLELFLNNFTNLLNLHVNVHLPQHAQNFATLVNTAVGVKEMVHRTFKNMVPHTNRKAIELDLTRRYNTIQALRHLLDGWVDPQFNTRSNTMNKLAMDPNLCTIFSGWYATENPSVFMSNEDVQNKRDVCHDKNFIDISFGSKWDNRKVESIGLSKNLDVNHPFFQDLCKTYADYLNSNTTLINKKLAFYNSITYTVLESNQDLVWVKLRVGDFGELLEETEDIAYAKIESIF</sequence>
<comment type="caution">
    <text evidence="1">The sequence shown here is derived from an EMBL/GenBank/DDBJ whole genome shotgun (WGS) entry which is preliminary data.</text>
</comment>
<proteinExistence type="predicted"/>
<dbReference type="Proteomes" id="UP000439903">
    <property type="component" value="Unassembled WGS sequence"/>
</dbReference>
<organism evidence="1 2">
    <name type="scientific">Gigaspora margarita</name>
    <dbReference type="NCBI Taxonomy" id="4874"/>
    <lineage>
        <taxon>Eukaryota</taxon>
        <taxon>Fungi</taxon>
        <taxon>Fungi incertae sedis</taxon>
        <taxon>Mucoromycota</taxon>
        <taxon>Glomeromycotina</taxon>
        <taxon>Glomeromycetes</taxon>
        <taxon>Diversisporales</taxon>
        <taxon>Gigasporaceae</taxon>
        <taxon>Gigaspora</taxon>
    </lineage>
</organism>
<gene>
    <name evidence="1" type="ORF">F8M41_023010</name>
</gene>
<dbReference type="AlphaFoldDB" id="A0A8H4EHT2"/>
<accession>A0A8H4EHT2</accession>
<name>A0A8H4EHT2_GIGMA</name>
<dbReference type="OrthoDB" id="2360510at2759"/>
<reference evidence="1 2" key="1">
    <citation type="journal article" date="2019" name="Environ. Microbiol.">
        <title>At the nexus of three kingdoms: the genome of the mycorrhizal fungus Gigaspora margarita provides insights into plant, endobacterial and fungal interactions.</title>
        <authorList>
            <person name="Venice F."/>
            <person name="Ghignone S."/>
            <person name="Salvioli di Fossalunga A."/>
            <person name="Amselem J."/>
            <person name="Novero M."/>
            <person name="Xianan X."/>
            <person name="Sedzielewska Toro K."/>
            <person name="Morin E."/>
            <person name="Lipzen A."/>
            <person name="Grigoriev I.V."/>
            <person name="Henrissat B."/>
            <person name="Martin F.M."/>
            <person name="Bonfante P."/>
        </authorList>
    </citation>
    <scope>NUCLEOTIDE SEQUENCE [LARGE SCALE GENOMIC DNA]</scope>
    <source>
        <strain evidence="1 2">BEG34</strain>
    </source>
</reference>
<protein>
    <submittedName>
        <fullName evidence="1">Uncharacterized protein</fullName>
    </submittedName>
</protein>